<evidence type="ECO:0000313" key="3">
    <source>
        <dbReference type="Proteomes" id="UP000219338"/>
    </source>
</evidence>
<evidence type="ECO:0000256" key="1">
    <source>
        <dbReference type="SAM" id="MobiDB-lite"/>
    </source>
</evidence>
<feature type="compositionally biased region" description="Polar residues" evidence="1">
    <location>
        <begin position="54"/>
        <end position="67"/>
    </location>
</feature>
<dbReference type="OrthoDB" id="3035098at2759"/>
<accession>A0A284RRB5</accession>
<dbReference type="AlphaFoldDB" id="A0A284RRB5"/>
<sequence>MSDQAFHGIIIRSILPTDNWMPILPSLYSLPTSTDIISHLQTHAATLRAAGKGPTQSQALTAGSHTPTRGCGNPGCKACNKTKHTTDNCYWPGGGKEGQFPLNFGRQRRANHANAMANNVRHFILAACATLIKSDHDKSGVIIEDGDTGAPIAATFKASNSVS</sequence>
<evidence type="ECO:0000313" key="2">
    <source>
        <dbReference type="EMBL" id="SJL11311.1"/>
    </source>
</evidence>
<name>A0A284RRB5_ARMOS</name>
<organism evidence="2 3">
    <name type="scientific">Armillaria ostoyae</name>
    <name type="common">Armillaria root rot fungus</name>
    <dbReference type="NCBI Taxonomy" id="47428"/>
    <lineage>
        <taxon>Eukaryota</taxon>
        <taxon>Fungi</taxon>
        <taxon>Dikarya</taxon>
        <taxon>Basidiomycota</taxon>
        <taxon>Agaricomycotina</taxon>
        <taxon>Agaricomycetes</taxon>
        <taxon>Agaricomycetidae</taxon>
        <taxon>Agaricales</taxon>
        <taxon>Marasmiineae</taxon>
        <taxon>Physalacriaceae</taxon>
        <taxon>Armillaria</taxon>
    </lineage>
</organism>
<proteinExistence type="predicted"/>
<gene>
    <name evidence="2" type="ORF">ARMOST_14714</name>
</gene>
<protein>
    <submittedName>
        <fullName evidence="2">Uncharacterized protein</fullName>
    </submittedName>
</protein>
<feature type="region of interest" description="Disordered" evidence="1">
    <location>
        <begin position="48"/>
        <end position="68"/>
    </location>
</feature>
<dbReference type="Proteomes" id="UP000219338">
    <property type="component" value="Unassembled WGS sequence"/>
</dbReference>
<keyword evidence="3" id="KW-1185">Reference proteome</keyword>
<reference evidence="3" key="1">
    <citation type="journal article" date="2017" name="Nat. Ecol. Evol.">
        <title>Genome expansion and lineage-specific genetic innovations in the forest pathogenic fungi Armillaria.</title>
        <authorList>
            <person name="Sipos G."/>
            <person name="Prasanna A.N."/>
            <person name="Walter M.C."/>
            <person name="O'Connor E."/>
            <person name="Balint B."/>
            <person name="Krizsan K."/>
            <person name="Kiss B."/>
            <person name="Hess J."/>
            <person name="Varga T."/>
            <person name="Slot J."/>
            <person name="Riley R."/>
            <person name="Boka B."/>
            <person name="Rigling D."/>
            <person name="Barry K."/>
            <person name="Lee J."/>
            <person name="Mihaltcheva S."/>
            <person name="LaButti K."/>
            <person name="Lipzen A."/>
            <person name="Waldron R."/>
            <person name="Moloney N.M."/>
            <person name="Sperisen C."/>
            <person name="Kredics L."/>
            <person name="Vagvoelgyi C."/>
            <person name="Patrignani A."/>
            <person name="Fitzpatrick D."/>
            <person name="Nagy I."/>
            <person name="Doyle S."/>
            <person name="Anderson J.B."/>
            <person name="Grigoriev I.V."/>
            <person name="Gueldener U."/>
            <person name="Muensterkoetter M."/>
            <person name="Nagy L.G."/>
        </authorList>
    </citation>
    <scope>NUCLEOTIDE SEQUENCE [LARGE SCALE GENOMIC DNA]</scope>
    <source>
        <strain evidence="3">C18/9</strain>
    </source>
</reference>
<dbReference type="OMA" id="HRPRCAN"/>
<dbReference type="EMBL" id="FUEG01000014">
    <property type="protein sequence ID" value="SJL11311.1"/>
    <property type="molecule type" value="Genomic_DNA"/>
</dbReference>